<dbReference type="CDD" id="cd02644">
    <property type="entry name" value="R3H_jag"/>
    <property type="match status" value="1"/>
</dbReference>
<dbReference type="HOGENOM" id="CLU_042512_0_1_9"/>
<accession>K4LC40</accession>
<keyword evidence="5 6" id="KW-0961">Cell wall biogenesis/degradation</keyword>
<dbReference type="GO" id="GO:0003723">
    <property type="term" value="F:RNA binding"/>
    <property type="evidence" value="ECO:0007669"/>
    <property type="project" value="UniProtKB-UniRule"/>
</dbReference>
<dbReference type="Proteomes" id="UP000000467">
    <property type="component" value="Chromosome"/>
</dbReference>
<dbReference type="InterPro" id="IPR034079">
    <property type="entry name" value="R3H_KhpB"/>
</dbReference>
<feature type="domain" description="R3H" evidence="7">
    <location>
        <begin position="140"/>
        <end position="206"/>
    </location>
</feature>
<organism evidence="8 9">
    <name type="scientific">Thermacetogenium phaeum (strain ATCC BAA-254 / DSM 26808 / PB)</name>
    <dbReference type="NCBI Taxonomy" id="1089553"/>
    <lineage>
        <taxon>Bacteria</taxon>
        <taxon>Bacillati</taxon>
        <taxon>Bacillota</taxon>
        <taxon>Clostridia</taxon>
        <taxon>Thermoanaerobacterales</taxon>
        <taxon>Thermoanaerobacteraceae</taxon>
        <taxon>Thermacetogenium</taxon>
    </lineage>
</organism>
<comment type="similarity">
    <text evidence="6">Belongs to the KhpB RNA-binding protein family.</text>
</comment>
<dbReference type="AlphaFoldDB" id="K4LC40"/>
<dbReference type="GO" id="GO:0008360">
    <property type="term" value="P:regulation of cell shape"/>
    <property type="evidence" value="ECO:0007669"/>
    <property type="project" value="UniProtKB-KW"/>
</dbReference>
<dbReference type="Gene3D" id="3.30.1370.50">
    <property type="entry name" value="R3H-like domain"/>
    <property type="match status" value="1"/>
</dbReference>
<dbReference type="HAMAP" id="MF_00867">
    <property type="entry name" value="KhpB"/>
    <property type="match status" value="1"/>
</dbReference>
<keyword evidence="2 6" id="KW-0694">RNA-binding</keyword>
<dbReference type="PROSITE" id="PS51061">
    <property type="entry name" value="R3H"/>
    <property type="match status" value="1"/>
</dbReference>
<dbReference type="GO" id="GO:0005737">
    <property type="term" value="C:cytoplasm"/>
    <property type="evidence" value="ECO:0007669"/>
    <property type="project" value="UniProtKB-SubCell"/>
</dbReference>
<dbReference type="InterPro" id="IPR015946">
    <property type="entry name" value="KH_dom-like_a/b"/>
</dbReference>
<dbReference type="SMART" id="SM00393">
    <property type="entry name" value="R3H"/>
    <property type="match status" value="1"/>
</dbReference>
<evidence type="ECO:0000313" key="9">
    <source>
        <dbReference type="Proteomes" id="UP000000467"/>
    </source>
</evidence>
<keyword evidence="3 6" id="KW-0133">Cell shape</keyword>
<dbReference type="Gene3D" id="3.30.300.20">
    <property type="match status" value="1"/>
</dbReference>
<keyword evidence="9" id="KW-1185">Reference proteome</keyword>
<dbReference type="PANTHER" id="PTHR35800:SF1">
    <property type="entry name" value="RNA-BINDING PROTEIN KHPB"/>
    <property type="match status" value="1"/>
</dbReference>
<comment type="domain">
    <text evidence="6">Has an N-terminal Jag-N domain and 2 RNA-binding domains (KH and R3H).</text>
</comment>
<keyword evidence="1 6" id="KW-0963">Cytoplasm</keyword>
<dbReference type="InterPro" id="IPR038247">
    <property type="entry name" value="Jag_N_dom_sf"/>
</dbReference>
<dbReference type="KEGG" id="tpz:Tph_c00280"/>
<dbReference type="SUPFAM" id="SSF82708">
    <property type="entry name" value="R3H domain"/>
    <property type="match status" value="1"/>
</dbReference>
<evidence type="ECO:0000256" key="3">
    <source>
        <dbReference type="ARBA" id="ARBA00022960"/>
    </source>
</evidence>
<evidence type="ECO:0000256" key="1">
    <source>
        <dbReference type="ARBA" id="ARBA00022490"/>
    </source>
</evidence>
<dbReference type="eggNOG" id="COG1847">
    <property type="taxonomic scope" value="Bacteria"/>
</dbReference>
<dbReference type="PANTHER" id="PTHR35800">
    <property type="entry name" value="PROTEIN JAG"/>
    <property type="match status" value="1"/>
</dbReference>
<comment type="subcellular location">
    <subcellularLocation>
        <location evidence="6">Cytoplasm</location>
    </subcellularLocation>
</comment>
<comment type="subunit">
    <text evidence="6">Forms a complex with KhpA.</text>
</comment>
<dbReference type="STRING" id="1089553.Tph_c00280"/>
<proteinExistence type="inferred from homology"/>
<dbReference type="OrthoDB" id="9794483at2"/>
<dbReference type="Pfam" id="PF13083">
    <property type="entry name" value="KH_KhpA-B"/>
    <property type="match status" value="1"/>
</dbReference>
<evidence type="ECO:0000259" key="7">
    <source>
        <dbReference type="PROSITE" id="PS51061"/>
    </source>
</evidence>
<sequence length="214" mass="25070">MKEMIVEGSSVEEAVEKALKELSVGRDDVEIEVLEEGSRGFLGIIGVKSARVRVRVVDQPDVVIRSFLKEVFDKMELDVEQRIWFEDGYWRVELCGTDIRHLIGRHGETLNALQLLANLAVSKRLQERVRIILDAEGYREKREKVLRKLARRVADRVKRTKRDYTLEPMPPQERRIIHLELQDEKNVYTVSRGQEPYRRLAVCYKRDGLLKEEK</sequence>
<dbReference type="NCBIfam" id="NF041568">
    <property type="entry name" value="Jag_EloR"/>
    <property type="match status" value="1"/>
</dbReference>
<dbReference type="SMART" id="SM01245">
    <property type="entry name" value="Jag_N"/>
    <property type="match status" value="1"/>
</dbReference>
<evidence type="ECO:0000313" key="8">
    <source>
        <dbReference type="EMBL" id="AFV10278.1"/>
    </source>
</evidence>
<evidence type="ECO:0000256" key="6">
    <source>
        <dbReference type="HAMAP-Rule" id="MF_00867"/>
    </source>
</evidence>
<gene>
    <name evidence="8" type="primary">jag</name>
    <name evidence="6" type="synonym">eloR</name>
    <name evidence="6" type="synonym">khpB</name>
    <name evidence="8" type="ordered locus">Tph_c00280</name>
</gene>
<dbReference type="GO" id="GO:0009252">
    <property type="term" value="P:peptidoglycan biosynthetic process"/>
    <property type="evidence" value="ECO:0007669"/>
    <property type="project" value="UniProtKB-UniRule"/>
</dbReference>
<protein>
    <recommendedName>
        <fullName evidence="6">RNA-binding protein KhpB</fullName>
    </recommendedName>
    <alternativeName>
        <fullName evidence="6">RNA-binding protein EloR</fullName>
    </alternativeName>
</protein>
<dbReference type="InterPro" id="IPR001374">
    <property type="entry name" value="R3H_dom"/>
</dbReference>
<dbReference type="GO" id="GO:0071555">
    <property type="term" value="P:cell wall organization"/>
    <property type="evidence" value="ECO:0007669"/>
    <property type="project" value="UniProtKB-KW"/>
</dbReference>
<evidence type="ECO:0000256" key="4">
    <source>
        <dbReference type="ARBA" id="ARBA00023186"/>
    </source>
</evidence>
<evidence type="ECO:0000256" key="5">
    <source>
        <dbReference type="ARBA" id="ARBA00023316"/>
    </source>
</evidence>
<dbReference type="Gene3D" id="3.30.30.80">
    <property type="entry name" value="probable RNA-binding protein from clostridium symbiosum atcc 14940"/>
    <property type="match status" value="1"/>
</dbReference>
<dbReference type="EMBL" id="CP003732">
    <property type="protein sequence ID" value="AFV10278.1"/>
    <property type="molecule type" value="Genomic_DNA"/>
</dbReference>
<reference evidence="8 9" key="1">
    <citation type="journal article" date="2012" name="BMC Genomics">
        <title>Genome-guided analysis of physiological and morphological traits of the fermentative acetate oxidizer Thermacetogenium phaeum.</title>
        <authorList>
            <person name="Oehler D."/>
            <person name="Poehlein A."/>
            <person name="Leimbach A."/>
            <person name="Muller N."/>
            <person name="Daniel R."/>
            <person name="Gottschalk G."/>
            <person name="Schink B."/>
        </authorList>
    </citation>
    <scope>NUCLEOTIDE SEQUENCE [LARGE SCALE GENOMIC DNA]</scope>
    <source>
        <strain evidence="9">ATCC BAA-254 / DSM 26808 / PB</strain>
    </source>
</reference>
<dbReference type="InterPro" id="IPR036867">
    <property type="entry name" value="R3H_dom_sf"/>
</dbReference>
<name>K4LC40_THEPS</name>
<dbReference type="Pfam" id="PF01424">
    <property type="entry name" value="R3H"/>
    <property type="match status" value="1"/>
</dbReference>
<keyword evidence="4 6" id="KW-0143">Chaperone</keyword>
<evidence type="ECO:0000256" key="2">
    <source>
        <dbReference type="ARBA" id="ARBA00022884"/>
    </source>
</evidence>
<dbReference type="InterPro" id="IPR032782">
    <property type="entry name" value="KhpB_N"/>
</dbReference>
<feature type="region of interest" description="Jag_N domain" evidence="6">
    <location>
        <begin position="5"/>
        <end position="55"/>
    </location>
</feature>
<dbReference type="InterPro" id="IPR039247">
    <property type="entry name" value="KhpB"/>
</dbReference>
<dbReference type="RefSeq" id="WP_015049198.1">
    <property type="nucleotide sequence ID" value="NC_018870.1"/>
</dbReference>
<dbReference type="Pfam" id="PF14804">
    <property type="entry name" value="Jag_N"/>
    <property type="match status" value="1"/>
</dbReference>
<comment type="function">
    <text evidence="6">A probable RNA chaperone. Forms a complex with KhpA which binds to cellular RNA and controls its expression. Plays a role in peptidoglycan (PG) homeostasis and cell length regulation.</text>
</comment>